<dbReference type="RefSeq" id="WP_111403492.1">
    <property type="nucleotide sequence ID" value="NZ_QEPN01000006.1"/>
</dbReference>
<evidence type="ECO:0000313" key="2">
    <source>
        <dbReference type="EMBL" id="RDE70929.1"/>
    </source>
</evidence>
<dbReference type="AlphaFoldDB" id="A0A369YJK9"/>
<feature type="transmembrane region" description="Helical" evidence="1">
    <location>
        <begin position="203"/>
        <end position="223"/>
    </location>
</feature>
<sequence>MAEADVKKKGGVFNFISKVIATLLVSLLLSILLEWICIAFVWPEEGHLHSQRMMLKELGWLSEDFTRGFFHLSPKELAESLITTMHEWLFVKSGLAQWLNNPNAYGSTGAWVYHYGRAYIESTVYVSITFVIRLIVIICTAMLFVLAAFAGITEGLMMRDLRKFGAGRESSFVYHHARRLVGPVMFSAWIIYLSLPISIHPNLILLPAAFLFGLSICVAAASFKKYL</sequence>
<protein>
    <submittedName>
        <fullName evidence="2">TIGR03747 family integrating conjugative element membrane protein</fullName>
    </submittedName>
</protein>
<evidence type="ECO:0000313" key="3">
    <source>
        <dbReference type="Proteomes" id="UP000253872"/>
    </source>
</evidence>
<evidence type="ECO:0000256" key="1">
    <source>
        <dbReference type="SAM" id="Phobius"/>
    </source>
</evidence>
<dbReference type="NCBIfam" id="TIGR03747">
    <property type="entry name" value="conj_TIGR03747"/>
    <property type="match status" value="1"/>
</dbReference>
<keyword evidence="1" id="KW-0472">Membrane</keyword>
<dbReference type="Pfam" id="PF14348">
    <property type="entry name" value="DtrJ-like"/>
    <property type="match status" value="1"/>
</dbReference>
<comment type="caution">
    <text evidence="2">The sequence shown here is derived from an EMBL/GenBank/DDBJ whole genome shotgun (WGS) entry which is preliminary data.</text>
</comment>
<organism evidence="2 3">
    <name type="scientific">Haemophilus sputorum</name>
    <dbReference type="NCBI Taxonomy" id="1078480"/>
    <lineage>
        <taxon>Bacteria</taxon>
        <taxon>Pseudomonadati</taxon>
        <taxon>Pseudomonadota</taxon>
        <taxon>Gammaproteobacteria</taxon>
        <taxon>Pasteurellales</taxon>
        <taxon>Pasteurellaceae</taxon>
        <taxon>Haemophilus</taxon>
    </lineage>
</organism>
<proteinExistence type="predicted"/>
<dbReference type="InterPro" id="IPR022266">
    <property type="entry name" value="DtrJ-like"/>
</dbReference>
<dbReference type="EMBL" id="QEPN01000006">
    <property type="protein sequence ID" value="RDE70929.1"/>
    <property type="molecule type" value="Genomic_DNA"/>
</dbReference>
<keyword evidence="1" id="KW-0812">Transmembrane</keyword>
<feature type="transmembrane region" description="Helical" evidence="1">
    <location>
        <begin position="130"/>
        <end position="156"/>
    </location>
</feature>
<name>A0A369YJK9_9PAST</name>
<dbReference type="Proteomes" id="UP000253872">
    <property type="component" value="Unassembled WGS sequence"/>
</dbReference>
<keyword evidence="1" id="KW-1133">Transmembrane helix</keyword>
<gene>
    <name evidence="2" type="ORF">DPV93_07935</name>
</gene>
<accession>A0A369YJK9</accession>
<feature type="transmembrane region" description="Helical" evidence="1">
    <location>
        <begin position="20"/>
        <end position="42"/>
    </location>
</feature>
<feature type="transmembrane region" description="Helical" evidence="1">
    <location>
        <begin position="177"/>
        <end position="197"/>
    </location>
</feature>
<reference evidence="2 3" key="1">
    <citation type="submission" date="2018-05" db="EMBL/GenBank/DDBJ databases">
        <title>Draft Genome Sequences for a Diverse set of 7 Haemophilus Species.</title>
        <authorList>
            <person name="Nichols M."/>
            <person name="Topaz N."/>
            <person name="Wang X."/>
            <person name="Wang X."/>
            <person name="Boxrud D."/>
        </authorList>
    </citation>
    <scope>NUCLEOTIDE SEQUENCE [LARGE SCALE GENOMIC DNA]</scope>
    <source>
        <strain evidence="2 3">C2002001239</strain>
    </source>
</reference>